<evidence type="ECO:0000256" key="6">
    <source>
        <dbReference type="ARBA" id="ARBA00040165"/>
    </source>
</evidence>
<keyword evidence="3" id="KW-0238">DNA-binding</keyword>
<keyword evidence="2" id="KW-0805">Transcription regulation</keyword>
<dbReference type="Gene3D" id="1.20.5.170">
    <property type="match status" value="1"/>
</dbReference>
<organism evidence="9 10">
    <name type="scientific">Ascaris lumbricoides</name>
    <name type="common">Giant roundworm</name>
    <dbReference type="NCBI Taxonomy" id="6252"/>
    <lineage>
        <taxon>Eukaryota</taxon>
        <taxon>Metazoa</taxon>
        <taxon>Ecdysozoa</taxon>
        <taxon>Nematoda</taxon>
        <taxon>Chromadorea</taxon>
        <taxon>Rhabditida</taxon>
        <taxon>Spirurina</taxon>
        <taxon>Ascaridomorpha</taxon>
        <taxon>Ascaridoidea</taxon>
        <taxon>Ascarididae</taxon>
        <taxon>Ascaris</taxon>
    </lineage>
</organism>
<dbReference type="InterPro" id="IPR052470">
    <property type="entry name" value="ER_Stress-Reg_TF"/>
</dbReference>
<dbReference type="Proteomes" id="UP000036681">
    <property type="component" value="Unplaced"/>
</dbReference>
<dbReference type="WBParaSite" id="ALUE_0000439401-mRNA-1">
    <property type="protein sequence ID" value="ALUE_0000439401-mRNA-1"/>
    <property type="gene ID" value="ALUE_0000439401"/>
</dbReference>
<keyword evidence="9" id="KW-1185">Reference proteome</keyword>
<dbReference type="InterPro" id="IPR046347">
    <property type="entry name" value="bZIP_sf"/>
</dbReference>
<evidence type="ECO:0000256" key="5">
    <source>
        <dbReference type="ARBA" id="ARBA00023242"/>
    </source>
</evidence>
<evidence type="ECO:0000256" key="1">
    <source>
        <dbReference type="ARBA" id="ARBA00022843"/>
    </source>
</evidence>
<dbReference type="GO" id="GO:0000977">
    <property type="term" value="F:RNA polymerase II transcription regulatory region sequence-specific DNA binding"/>
    <property type="evidence" value="ECO:0007669"/>
    <property type="project" value="TreeGrafter"/>
</dbReference>
<dbReference type="CDD" id="cd14691">
    <property type="entry name" value="bZIP_XBP1"/>
    <property type="match status" value="1"/>
</dbReference>
<dbReference type="AlphaFoldDB" id="A0A0M3HQK1"/>
<dbReference type="Pfam" id="PF00170">
    <property type="entry name" value="bZIP_1"/>
    <property type="match status" value="1"/>
</dbReference>
<dbReference type="InterPro" id="IPR004827">
    <property type="entry name" value="bZIP"/>
</dbReference>
<evidence type="ECO:0000313" key="9">
    <source>
        <dbReference type="Proteomes" id="UP000036681"/>
    </source>
</evidence>
<feature type="region of interest" description="Disordered" evidence="7">
    <location>
        <begin position="182"/>
        <end position="204"/>
    </location>
</feature>
<dbReference type="SMART" id="SM00338">
    <property type="entry name" value="BRLZ"/>
    <property type="match status" value="1"/>
</dbReference>
<keyword evidence="1" id="KW-0832">Ubl conjugation</keyword>
<evidence type="ECO:0000259" key="8">
    <source>
        <dbReference type="PROSITE" id="PS50217"/>
    </source>
</evidence>
<protein>
    <recommendedName>
        <fullName evidence="6">X-box-binding protein 1</fullName>
    </recommendedName>
</protein>
<sequence length="360" mass="40019">MATRTIYIVPARQQNSIPLGTAPSTRQITIGRHVPVTIASSPISLSTATSRPTIVQNATVLHPVSMTRKRPVSVLEESNDMSSIDDLLGLPVGDTHPVRKRERLTHLSAEEKLNRRKLKNRVAAQTARDRKKIRTTKLEEAVHKLITENKALREENKRVNAVCEQLKARNAELERSLKALKEVNESSSSTQSSIGSAESIRGPQQREQAMALPTLVLLLLSYLASASRKSSTTYSKVIQSSNNSARKCLVEMKNRKKIVLPLLSLLALHHKPRKAAARLAWIAQKCIPSPSQQVPNPGTTTVYESSLNSPPIIEEFDFDDMKIDQEQSPFIGKDDPLLGAPLFWDDFTIVDDTYHLSTDI</sequence>
<reference evidence="10" key="1">
    <citation type="submission" date="2017-02" db="UniProtKB">
        <authorList>
            <consortium name="WormBaseParasite"/>
        </authorList>
    </citation>
    <scope>IDENTIFICATION</scope>
</reference>
<name>A0A0M3HQK1_ASCLU</name>
<feature type="compositionally biased region" description="Low complexity" evidence="7">
    <location>
        <begin position="186"/>
        <end position="199"/>
    </location>
</feature>
<dbReference type="GO" id="GO:0000981">
    <property type="term" value="F:DNA-binding transcription factor activity, RNA polymerase II-specific"/>
    <property type="evidence" value="ECO:0007669"/>
    <property type="project" value="TreeGrafter"/>
</dbReference>
<proteinExistence type="predicted"/>
<dbReference type="PANTHER" id="PTHR46542:SF1">
    <property type="entry name" value="X-BOX BINDING PROTEIN 1"/>
    <property type="match status" value="1"/>
</dbReference>
<dbReference type="PROSITE" id="PS00036">
    <property type="entry name" value="BZIP_BASIC"/>
    <property type="match status" value="1"/>
</dbReference>
<evidence type="ECO:0000256" key="7">
    <source>
        <dbReference type="SAM" id="MobiDB-lite"/>
    </source>
</evidence>
<keyword evidence="4" id="KW-0804">Transcription</keyword>
<dbReference type="SUPFAM" id="SSF57959">
    <property type="entry name" value="Leucine zipper domain"/>
    <property type="match status" value="1"/>
</dbReference>
<evidence type="ECO:0000256" key="2">
    <source>
        <dbReference type="ARBA" id="ARBA00023015"/>
    </source>
</evidence>
<feature type="domain" description="BZIP" evidence="8">
    <location>
        <begin position="110"/>
        <end position="173"/>
    </location>
</feature>
<evidence type="ECO:0000313" key="10">
    <source>
        <dbReference type="WBParaSite" id="ALUE_0000439401-mRNA-1"/>
    </source>
</evidence>
<accession>A0A0M3HQK1</accession>
<keyword evidence="5" id="KW-0539">Nucleus</keyword>
<dbReference type="GO" id="GO:0005634">
    <property type="term" value="C:nucleus"/>
    <property type="evidence" value="ECO:0007669"/>
    <property type="project" value="TreeGrafter"/>
</dbReference>
<evidence type="ECO:0000256" key="4">
    <source>
        <dbReference type="ARBA" id="ARBA00023163"/>
    </source>
</evidence>
<dbReference type="PANTHER" id="PTHR46542">
    <property type="entry name" value="X-BOX BINDING PROTEIN 1"/>
    <property type="match status" value="1"/>
</dbReference>
<dbReference type="PROSITE" id="PS50217">
    <property type="entry name" value="BZIP"/>
    <property type="match status" value="1"/>
</dbReference>
<evidence type="ECO:0000256" key="3">
    <source>
        <dbReference type="ARBA" id="ARBA00023125"/>
    </source>
</evidence>